<keyword evidence="1" id="KW-0433">Leucine-rich repeat</keyword>
<evidence type="ECO:0000259" key="6">
    <source>
        <dbReference type="PROSITE" id="PS50104"/>
    </source>
</evidence>
<gene>
    <name evidence="8" type="primary">LOC115726771</name>
</gene>
<dbReference type="Gene3D" id="3.40.50.10140">
    <property type="entry name" value="Toll/interleukin-1 receptor homology (TIR) domain"/>
    <property type="match status" value="1"/>
</dbReference>
<dbReference type="InterPro" id="IPR042197">
    <property type="entry name" value="Apaf_helical"/>
</dbReference>
<dbReference type="InterPro" id="IPR032675">
    <property type="entry name" value="LRR_dom_sf"/>
</dbReference>
<feature type="chain" id="PRO_5045939626" evidence="5">
    <location>
        <begin position="21"/>
        <end position="853"/>
    </location>
</feature>
<dbReference type="Gene3D" id="1.10.8.430">
    <property type="entry name" value="Helical domain of apoptotic protease-activating factors"/>
    <property type="match status" value="1"/>
</dbReference>
<keyword evidence="2" id="KW-0677">Repeat</keyword>
<dbReference type="Pfam" id="PF23598">
    <property type="entry name" value="LRR_14"/>
    <property type="match status" value="1"/>
</dbReference>
<evidence type="ECO:0000256" key="1">
    <source>
        <dbReference type="ARBA" id="ARBA00022614"/>
    </source>
</evidence>
<proteinExistence type="predicted"/>
<dbReference type="Pfam" id="PF00931">
    <property type="entry name" value="NB-ARC"/>
    <property type="match status" value="1"/>
</dbReference>
<keyword evidence="3" id="KW-0611">Plant defense</keyword>
<evidence type="ECO:0000313" key="8">
    <source>
        <dbReference type="RefSeq" id="XP_048138543.1"/>
    </source>
</evidence>
<dbReference type="Pfam" id="PF23282">
    <property type="entry name" value="WHD_ROQ1"/>
    <property type="match status" value="1"/>
</dbReference>
<dbReference type="Gene3D" id="3.80.10.10">
    <property type="entry name" value="Ribonuclease Inhibitor"/>
    <property type="match status" value="2"/>
</dbReference>
<sequence length="853" mass="95678">MVGVFLNFFYWLCSICSTNSLEMEREEPTPSAEDPTYGASSSSTSPSAGDYGGGTKKTKGDNYEVFLSFRGKDTRQGFTDHLYTSLVNAGIRVFRDDNDLRVGEGIAEELLCSITQSKISIPVFSENYTSSKWCLRELTHMLKCKETNGQLVWPVFYKVAPSQVRHLTGRLGKSINARGEKLDEMVVKEWEKALEEVGSLKGWESEKIHNGFLTDIRETCARKGIECLQNQLIYDILRSTYDVSNAEEGIAVIRSRFTSKKVLIVLDDVADNTHLNCLAGDRSWFEAGSMVIITTRNKGILEEATASHIYQLKELPSDQSLILFSRYAFRKDSPQSNYDIISADVASTTGGLPLALKVIGSFLCGKRKEVWKDTLKKLKKVPHIEVQEKLKISYDALDSEDKQIFLDIACFLIGWRKQSPTYMWDACEFFPAKGIEVLSLLSLIEIDEGGKLVMHDQLRDLGREIVRQENPMEPREHSRLWNYKDAEDVFDNSKGTRKIEALCFDKSDRGRSYTAEQFKELANLRFIQMKGGNFTGDFHNLLPQLIWLQWQFCPSDFAAANFHPKKLVVLDLSHSDISENWGGWGPLKFQGETETLSQWLVFLEILILKECMRLEEIHSSIGDLKTLVSLNVGGCRKLKELPVGVGKMENLRELILDGTAIREISISRGCLTKLENLSVWHCEKLAQLRESMGSLVSLTRLNLSQLWIEGLPESIGSLKELETLNVSGCKSLARIPGSIGHLASLSVLDLRDCGKLAQLPVSLCSLTSLIELNLAWAAIAELPESIVNLQNLRILDISGTHITELPRDIGMLAKLQVLRAWGCKNLEGLPDNIAQPTSLKYLDLDKSGISGLP</sequence>
<evidence type="ECO:0000313" key="7">
    <source>
        <dbReference type="Proteomes" id="UP000827889"/>
    </source>
</evidence>
<dbReference type="InterPro" id="IPR000157">
    <property type="entry name" value="TIR_dom"/>
</dbReference>
<evidence type="ECO:0000256" key="5">
    <source>
        <dbReference type="SAM" id="SignalP"/>
    </source>
</evidence>
<dbReference type="InterPro" id="IPR055414">
    <property type="entry name" value="LRR_R13L4/SHOC2-like"/>
</dbReference>
<dbReference type="PRINTS" id="PR00364">
    <property type="entry name" value="DISEASERSIST"/>
</dbReference>
<dbReference type="Pfam" id="PF01582">
    <property type="entry name" value="TIR"/>
    <property type="match status" value="1"/>
</dbReference>
<feature type="domain" description="TIR" evidence="6">
    <location>
        <begin position="61"/>
        <end position="220"/>
    </location>
</feature>
<dbReference type="InterPro" id="IPR027417">
    <property type="entry name" value="P-loop_NTPase"/>
</dbReference>
<dbReference type="Proteomes" id="UP000827889">
    <property type="component" value="Chromosome 7"/>
</dbReference>
<dbReference type="PROSITE" id="PS50104">
    <property type="entry name" value="TIR"/>
    <property type="match status" value="1"/>
</dbReference>
<dbReference type="Gene3D" id="3.40.50.300">
    <property type="entry name" value="P-loop containing nucleotide triphosphate hydrolases"/>
    <property type="match status" value="1"/>
</dbReference>
<feature type="signal peptide" evidence="5">
    <location>
        <begin position="1"/>
        <end position="20"/>
    </location>
</feature>
<evidence type="ECO:0000256" key="4">
    <source>
        <dbReference type="SAM" id="MobiDB-lite"/>
    </source>
</evidence>
<protein>
    <submittedName>
        <fullName evidence="8">Disease resistance protein RUN1-like</fullName>
    </submittedName>
</protein>
<dbReference type="GeneID" id="115726771"/>
<dbReference type="SMART" id="SM00255">
    <property type="entry name" value="TIR"/>
    <property type="match status" value="1"/>
</dbReference>
<feature type="region of interest" description="Disordered" evidence="4">
    <location>
        <begin position="24"/>
        <end position="56"/>
    </location>
</feature>
<dbReference type="PANTHER" id="PTHR11017:SF570">
    <property type="entry name" value="DISEASE RESISTANCE PROTEIN (TIR-NBS CLASS)-RELATED"/>
    <property type="match status" value="1"/>
</dbReference>
<dbReference type="SUPFAM" id="SSF52540">
    <property type="entry name" value="P-loop containing nucleoside triphosphate hydrolases"/>
    <property type="match status" value="1"/>
</dbReference>
<feature type="compositionally biased region" description="Low complexity" evidence="4">
    <location>
        <begin position="34"/>
        <end position="49"/>
    </location>
</feature>
<dbReference type="PANTHER" id="PTHR11017">
    <property type="entry name" value="LEUCINE-RICH REPEAT-CONTAINING PROTEIN"/>
    <property type="match status" value="1"/>
</dbReference>
<dbReference type="InterPro" id="IPR058192">
    <property type="entry name" value="WHD_ROQ1-like"/>
</dbReference>
<evidence type="ECO:0000256" key="2">
    <source>
        <dbReference type="ARBA" id="ARBA00022737"/>
    </source>
</evidence>
<evidence type="ECO:0000256" key="3">
    <source>
        <dbReference type="ARBA" id="ARBA00022821"/>
    </source>
</evidence>
<dbReference type="SUPFAM" id="SSF52200">
    <property type="entry name" value="Toll/Interleukin receptor TIR domain"/>
    <property type="match status" value="1"/>
</dbReference>
<organism evidence="7 8">
    <name type="scientific">Rhodamnia argentea</name>
    <dbReference type="NCBI Taxonomy" id="178133"/>
    <lineage>
        <taxon>Eukaryota</taxon>
        <taxon>Viridiplantae</taxon>
        <taxon>Streptophyta</taxon>
        <taxon>Embryophyta</taxon>
        <taxon>Tracheophyta</taxon>
        <taxon>Spermatophyta</taxon>
        <taxon>Magnoliopsida</taxon>
        <taxon>eudicotyledons</taxon>
        <taxon>Gunneridae</taxon>
        <taxon>Pentapetalae</taxon>
        <taxon>rosids</taxon>
        <taxon>malvids</taxon>
        <taxon>Myrtales</taxon>
        <taxon>Myrtaceae</taxon>
        <taxon>Myrtoideae</taxon>
        <taxon>Myrteae</taxon>
        <taxon>Australasian group</taxon>
        <taxon>Rhodamnia</taxon>
    </lineage>
</organism>
<dbReference type="SMART" id="SM00369">
    <property type="entry name" value="LRR_TYP"/>
    <property type="match status" value="4"/>
</dbReference>
<accession>A0ABM3HPM6</accession>
<reference evidence="8" key="1">
    <citation type="submission" date="2025-08" db="UniProtKB">
        <authorList>
            <consortium name="RefSeq"/>
        </authorList>
    </citation>
    <scope>IDENTIFICATION</scope>
    <source>
        <tissue evidence="8">Leaf</tissue>
    </source>
</reference>
<keyword evidence="5" id="KW-0732">Signal</keyword>
<dbReference type="InterPro" id="IPR002182">
    <property type="entry name" value="NB-ARC"/>
</dbReference>
<dbReference type="InterPro" id="IPR003591">
    <property type="entry name" value="Leu-rich_rpt_typical-subtyp"/>
</dbReference>
<dbReference type="InterPro" id="IPR035897">
    <property type="entry name" value="Toll_tir_struct_dom_sf"/>
</dbReference>
<name>A0ABM3HPM6_9MYRT</name>
<keyword evidence="7" id="KW-1185">Reference proteome</keyword>
<dbReference type="SUPFAM" id="SSF52058">
    <property type="entry name" value="L domain-like"/>
    <property type="match status" value="1"/>
</dbReference>
<dbReference type="RefSeq" id="XP_048138543.1">
    <property type="nucleotide sequence ID" value="XM_048282586.1"/>
</dbReference>
<dbReference type="InterPro" id="IPR044974">
    <property type="entry name" value="Disease_R_plants"/>
</dbReference>